<dbReference type="Proteomes" id="UP001603857">
    <property type="component" value="Unassembled WGS sequence"/>
</dbReference>
<organism evidence="3 4">
    <name type="scientific">Flemingia macrophylla</name>
    <dbReference type="NCBI Taxonomy" id="520843"/>
    <lineage>
        <taxon>Eukaryota</taxon>
        <taxon>Viridiplantae</taxon>
        <taxon>Streptophyta</taxon>
        <taxon>Embryophyta</taxon>
        <taxon>Tracheophyta</taxon>
        <taxon>Spermatophyta</taxon>
        <taxon>Magnoliopsida</taxon>
        <taxon>eudicotyledons</taxon>
        <taxon>Gunneridae</taxon>
        <taxon>Pentapetalae</taxon>
        <taxon>rosids</taxon>
        <taxon>fabids</taxon>
        <taxon>Fabales</taxon>
        <taxon>Fabaceae</taxon>
        <taxon>Papilionoideae</taxon>
        <taxon>50 kb inversion clade</taxon>
        <taxon>NPAAA clade</taxon>
        <taxon>indigoferoid/millettioid clade</taxon>
        <taxon>Phaseoleae</taxon>
        <taxon>Flemingia</taxon>
    </lineage>
</organism>
<evidence type="ECO:0000256" key="1">
    <source>
        <dbReference type="SAM" id="Phobius"/>
    </source>
</evidence>
<keyword evidence="1" id="KW-1133">Transmembrane helix</keyword>
<gene>
    <name evidence="3" type="ORF">Fmac_023094</name>
</gene>
<reference evidence="3 4" key="1">
    <citation type="submission" date="2024-08" db="EMBL/GenBank/DDBJ databases">
        <title>Insights into the chromosomal genome structure of Flemingia macrophylla.</title>
        <authorList>
            <person name="Ding Y."/>
            <person name="Zhao Y."/>
            <person name="Bi W."/>
            <person name="Wu M."/>
            <person name="Zhao G."/>
            <person name="Gong Y."/>
            <person name="Li W."/>
            <person name="Zhang P."/>
        </authorList>
    </citation>
    <scope>NUCLEOTIDE SEQUENCE [LARGE SCALE GENOMIC DNA]</scope>
    <source>
        <strain evidence="3">DYQJB</strain>
        <tissue evidence="3">Leaf</tissue>
    </source>
</reference>
<feature type="signal peptide" evidence="2">
    <location>
        <begin position="1"/>
        <end position="22"/>
    </location>
</feature>
<keyword evidence="1" id="KW-0812">Transmembrane</keyword>
<evidence type="ECO:0000256" key="2">
    <source>
        <dbReference type="SAM" id="SignalP"/>
    </source>
</evidence>
<dbReference type="AlphaFoldDB" id="A0ABD1LKP3"/>
<dbReference type="PANTHER" id="PTHR36245:SF7">
    <property type="entry name" value="GLYCINE-RICH PROTEIN"/>
    <property type="match status" value="1"/>
</dbReference>
<accession>A0ABD1LKP3</accession>
<keyword evidence="2" id="KW-0732">Signal</keyword>
<feature type="chain" id="PRO_5044840435" description="Glycine-rich protein" evidence="2">
    <location>
        <begin position="23"/>
        <end position="128"/>
    </location>
</feature>
<protein>
    <recommendedName>
        <fullName evidence="5">Glycine-rich protein</fullName>
    </recommendedName>
</protein>
<evidence type="ECO:0008006" key="5">
    <source>
        <dbReference type="Google" id="ProtNLM"/>
    </source>
</evidence>
<sequence length="128" mass="13874">MGFRVFGFSLLIFIYLINLAPAYPLHNILPSVEFAQKRVEYKIIYGIKIEGGHGGSHGSSSHGNGNSGSPNTQGGGAAVIPVYTAGDAKNRQHQTRHSAANCNLNKSRLSNMLMITLVDLFVLLFLLM</sequence>
<proteinExistence type="predicted"/>
<comment type="caution">
    <text evidence="3">The sequence shown here is derived from an EMBL/GenBank/DDBJ whole genome shotgun (WGS) entry which is preliminary data.</text>
</comment>
<dbReference type="EMBL" id="JBGMDY010000008">
    <property type="protein sequence ID" value="KAL2324036.1"/>
    <property type="molecule type" value="Genomic_DNA"/>
</dbReference>
<dbReference type="PANTHER" id="PTHR36245">
    <property type="entry name" value="GLYCINE-RICH PROTEIN DOT1-LIKE"/>
    <property type="match status" value="1"/>
</dbReference>
<keyword evidence="1" id="KW-0472">Membrane</keyword>
<evidence type="ECO:0000313" key="3">
    <source>
        <dbReference type="EMBL" id="KAL2324036.1"/>
    </source>
</evidence>
<keyword evidence="4" id="KW-1185">Reference proteome</keyword>
<evidence type="ECO:0000313" key="4">
    <source>
        <dbReference type="Proteomes" id="UP001603857"/>
    </source>
</evidence>
<feature type="transmembrane region" description="Helical" evidence="1">
    <location>
        <begin position="109"/>
        <end position="127"/>
    </location>
</feature>
<name>A0ABD1LKP3_9FABA</name>